<accession>A0A919B9P6</accession>
<dbReference type="AlphaFoldDB" id="A0A919B9P6"/>
<feature type="domain" description="CHRD" evidence="3">
    <location>
        <begin position="41"/>
        <end position="178"/>
    </location>
</feature>
<evidence type="ECO:0000256" key="1">
    <source>
        <dbReference type="SAM" id="MobiDB-lite"/>
    </source>
</evidence>
<gene>
    <name evidence="4" type="ORF">GCM10010218_62840</name>
</gene>
<dbReference type="SMART" id="SM00754">
    <property type="entry name" value="CHRD"/>
    <property type="match status" value="1"/>
</dbReference>
<keyword evidence="5" id="KW-1185">Reference proteome</keyword>
<feature type="chain" id="PRO_5037391569" description="CHRD domain-containing protein" evidence="2">
    <location>
        <begin position="26"/>
        <end position="321"/>
    </location>
</feature>
<evidence type="ECO:0000259" key="3">
    <source>
        <dbReference type="SMART" id="SM00754"/>
    </source>
</evidence>
<dbReference type="InterPro" id="IPR021851">
    <property type="entry name" value="DUF3455"/>
</dbReference>
<comment type="caution">
    <text evidence="4">The sequence shown here is derived from an EMBL/GenBank/DDBJ whole genome shotgun (WGS) entry which is preliminary data.</text>
</comment>
<sequence length="321" mass="32436">MKRKALAVGAAAVVVAAAAAGTALAVLPDDAAGGDRSGAETVFFAGSMSGDQEVPTPGGPAVGDKDGRALVFLRVRGDEVAYAFTFRGIATPTAGHVHQGGRGKNGDVKIPFFMSSASSAPSAPSTSKLPDGRTSVTGTVKVPDRELLASLTSAPGGFYANLHTGEFPGGAVRGQLHRLAAPVDMDTVARRGFQASVVRGSQVYACVKQPDGSAAFTQENVSAALGGNIAHSFVRPGGAPQWKAPDGSAVTGEVTDKAPNGAGNIPELDLKATRSGADKGLLADTREVLRLNTRGGVAPAGTCTPGQRAAVPYTADYVFVP</sequence>
<protein>
    <recommendedName>
        <fullName evidence="3">CHRD domain-containing protein</fullName>
    </recommendedName>
</protein>
<feature type="signal peptide" evidence="2">
    <location>
        <begin position="1"/>
        <end position="25"/>
    </location>
</feature>
<organism evidence="4 5">
    <name type="scientific">Streptomyces mashuensis</name>
    <dbReference type="NCBI Taxonomy" id="33904"/>
    <lineage>
        <taxon>Bacteria</taxon>
        <taxon>Bacillati</taxon>
        <taxon>Actinomycetota</taxon>
        <taxon>Actinomycetes</taxon>
        <taxon>Kitasatosporales</taxon>
        <taxon>Streptomycetaceae</taxon>
        <taxon>Streptomyces</taxon>
    </lineage>
</organism>
<dbReference type="Proteomes" id="UP000638313">
    <property type="component" value="Unassembled WGS sequence"/>
</dbReference>
<evidence type="ECO:0000256" key="2">
    <source>
        <dbReference type="SAM" id="SignalP"/>
    </source>
</evidence>
<dbReference type="EMBL" id="BNBD01000023">
    <property type="protein sequence ID" value="GHF73064.1"/>
    <property type="molecule type" value="Genomic_DNA"/>
</dbReference>
<feature type="compositionally biased region" description="Low complexity" evidence="1">
    <location>
        <begin position="117"/>
        <end position="127"/>
    </location>
</feature>
<reference evidence="4" key="1">
    <citation type="journal article" date="2014" name="Int. J. Syst. Evol. Microbiol.">
        <title>Complete genome sequence of Corynebacterium casei LMG S-19264T (=DSM 44701T), isolated from a smear-ripened cheese.</title>
        <authorList>
            <consortium name="US DOE Joint Genome Institute (JGI-PGF)"/>
            <person name="Walter F."/>
            <person name="Albersmeier A."/>
            <person name="Kalinowski J."/>
            <person name="Ruckert C."/>
        </authorList>
    </citation>
    <scope>NUCLEOTIDE SEQUENCE</scope>
    <source>
        <strain evidence="4">JCM 4059</strain>
    </source>
</reference>
<evidence type="ECO:0000313" key="5">
    <source>
        <dbReference type="Proteomes" id="UP000638313"/>
    </source>
</evidence>
<reference evidence="4" key="2">
    <citation type="submission" date="2020-09" db="EMBL/GenBank/DDBJ databases">
        <authorList>
            <person name="Sun Q."/>
            <person name="Ohkuma M."/>
        </authorList>
    </citation>
    <scope>NUCLEOTIDE SEQUENCE</scope>
    <source>
        <strain evidence="4">JCM 4059</strain>
    </source>
</reference>
<dbReference type="RefSeq" id="WP_190133185.1">
    <property type="nucleotide sequence ID" value="NZ_BNBD01000023.1"/>
</dbReference>
<dbReference type="PANTHER" id="PTHR35567:SF1">
    <property type="entry name" value="CONSERVED FUNGAL PROTEIN (AFU_ORTHOLOGUE AFUA_1G14230)"/>
    <property type="match status" value="1"/>
</dbReference>
<feature type="region of interest" description="Disordered" evidence="1">
    <location>
        <begin position="117"/>
        <end position="138"/>
    </location>
</feature>
<evidence type="ECO:0000313" key="4">
    <source>
        <dbReference type="EMBL" id="GHF73064.1"/>
    </source>
</evidence>
<dbReference type="PANTHER" id="PTHR35567">
    <property type="entry name" value="MALATE DEHYDROGENASE (AFU_ORTHOLOGUE AFUA_2G13800)"/>
    <property type="match status" value="1"/>
</dbReference>
<dbReference type="Pfam" id="PF07452">
    <property type="entry name" value="CHRD"/>
    <property type="match status" value="1"/>
</dbReference>
<dbReference type="InterPro" id="IPR010895">
    <property type="entry name" value="CHRD"/>
</dbReference>
<keyword evidence="2" id="KW-0732">Signal</keyword>
<proteinExistence type="predicted"/>
<dbReference type="Pfam" id="PF11937">
    <property type="entry name" value="DUF3455"/>
    <property type="match status" value="1"/>
</dbReference>
<name>A0A919B9P6_9ACTN</name>